<gene>
    <name evidence="2" type="ORF">LSCM1_00248</name>
</gene>
<dbReference type="OrthoDB" id="266213at2759"/>
<dbReference type="EMBL" id="JAFEUZ010000036">
    <property type="protein sequence ID" value="KAG5464068.1"/>
    <property type="molecule type" value="Genomic_DNA"/>
</dbReference>
<dbReference type="GeneID" id="92510412"/>
<sequence length="195" mass="21028">MSHHTEDDSVSAPAVHPPPAEPLAGHPSPTHVGKRILGIDSKDESFSHGMNESPVLAPQPRHQLADVPITVTTTMPSSSLRASLRRGCDAVYVNPQRSATVAAAASARQKAEDEASVRPLTAEDESWGHWGLRYLYNGLVMMIMSLYSMAQHGVKQQPVDTKALECVNDIYMPAPPRAADLKEAGQTVAAERSFP</sequence>
<organism evidence="2 3">
    <name type="scientific">Leishmania martiniquensis</name>
    <dbReference type="NCBI Taxonomy" id="1580590"/>
    <lineage>
        <taxon>Eukaryota</taxon>
        <taxon>Discoba</taxon>
        <taxon>Euglenozoa</taxon>
        <taxon>Kinetoplastea</taxon>
        <taxon>Metakinetoplastina</taxon>
        <taxon>Trypanosomatida</taxon>
        <taxon>Trypanosomatidae</taxon>
        <taxon>Leishmaniinae</taxon>
        <taxon>Leishmania</taxon>
    </lineage>
</organism>
<accession>A0A836GTX2</accession>
<dbReference type="KEGG" id="lmat:92510412"/>
<protein>
    <submittedName>
        <fullName evidence="2">Uncharacterized protein</fullName>
    </submittedName>
</protein>
<comment type="caution">
    <text evidence="2">The sequence shown here is derived from an EMBL/GenBank/DDBJ whole genome shotgun (WGS) entry which is preliminary data.</text>
</comment>
<dbReference type="Proteomes" id="UP000673552">
    <property type="component" value="Chromosome 36"/>
</dbReference>
<feature type="region of interest" description="Disordered" evidence="1">
    <location>
        <begin position="1"/>
        <end position="34"/>
    </location>
</feature>
<keyword evidence="3" id="KW-1185">Reference proteome</keyword>
<name>A0A836GTX2_9TRYP</name>
<evidence type="ECO:0000256" key="1">
    <source>
        <dbReference type="SAM" id="MobiDB-lite"/>
    </source>
</evidence>
<dbReference type="AlphaFoldDB" id="A0A836GTX2"/>
<reference evidence="2 3" key="1">
    <citation type="submission" date="2021-03" db="EMBL/GenBank/DDBJ databases">
        <title>Leishmania (Mundinia) martiniquensis Genome sequencing and assembly.</title>
        <authorList>
            <person name="Almutairi H."/>
            <person name="Gatherer D."/>
        </authorList>
    </citation>
    <scope>NUCLEOTIDE SEQUENCE [LARGE SCALE GENOMIC DNA]</scope>
    <source>
        <strain evidence="2">LSCM1</strain>
    </source>
</reference>
<evidence type="ECO:0000313" key="3">
    <source>
        <dbReference type="Proteomes" id="UP000673552"/>
    </source>
</evidence>
<dbReference type="RefSeq" id="XP_067174005.1">
    <property type="nucleotide sequence ID" value="XM_067317900.1"/>
</dbReference>
<evidence type="ECO:0000313" key="2">
    <source>
        <dbReference type="EMBL" id="KAG5464068.1"/>
    </source>
</evidence>
<proteinExistence type="predicted"/>